<dbReference type="OrthoDB" id="3265169at2759"/>
<feature type="region of interest" description="Disordered" evidence="1">
    <location>
        <begin position="1"/>
        <end position="65"/>
    </location>
</feature>
<gene>
    <name evidence="3" type="ORF">LAESUDRAFT_812396</name>
</gene>
<feature type="domain" description="DUF6699" evidence="2">
    <location>
        <begin position="110"/>
        <end position="226"/>
    </location>
</feature>
<dbReference type="InParanoid" id="A0A165EHC1"/>
<dbReference type="RefSeq" id="XP_040764794.1">
    <property type="nucleotide sequence ID" value="XM_040914403.1"/>
</dbReference>
<dbReference type="InterPro" id="IPR046522">
    <property type="entry name" value="DUF6699"/>
</dbReference>
<evidence type="ECO:0000313" key="4">
    <source>
        <dbReference type="Proteomes" id="UP000076871"/>
    </source>
</evidence>
<sequence>MYLPPTPSSSRSQRSWGSETTLAPLVSPKRLPETPPPMPGTPAAPATPRHLQHQPPPPAPRLLPVALPRTPSFNPAYGLPTPPMSPARPPCSLELFQLHDALAAPRPRVHFNLKDTVQSIQYHPSCSPNDCATAPAASQICINVVGVFNVIVSTPGRAVTVADVVGKLAVEMGRAASPEEQRFFSGETQRSVGAAASSRSRAHGSPSVKRRVDYLGSRVVFGGLQVTQASDTIVFCDLRLA</sequence>
<keyword evidence="4" id="KW-1185">Reference proteome</keyword>
<accession>A0A165EHC1</accession>
<evidence type="ECO:0000313" key="3">
    <source>
        <dbReference type="EMBL" id="KZT07054.1"/>
    </source>
</evidence>
<organism evidence="3 4">
    <name type="scientific">Laetiporus sulphureus 93-53</name>
    <dbReference type="NCBI Taxonomy" id="1314785"/>
    <lineage>
        <taxon>Eukaryota</taxon>
        <taxon>Fungi</taxon>
        <taxon>Dikarya</taxon>
        <taxon>Basidiomycota</taxon>
        <taxon>Agaricomycotina</taxon>
        <taxon>Agaricomycetes</taxon>
        <taxon>Polyporales</taxon>
        <taxon>Laetiporus</taxon>
    </lineage>
</organism>
<name>A0A165EHC1_9APHY</name>
<dbReference type="AlphaFoldDB" id="A0A165EHC1"/>
<reference evidence="3 4" key="1">
    <citation type="journal article" date="2016" name="Mol. Biol. Evol.">
        <title>Comparative Genomics of Early-Diverging Mushroom-Forming Fungi Provides Insights into the Origins of Lignocellulose Decay Capabilities.</title>
        <authorList>
            <person name="Nagy L.G."/>
            <person name="Riley R."/>
            <person name="Tritt A."/>
            <person name="Adam C."/>
            <person name="Daum C."/>
            <person name="Floudas D."/>
            <person name="Sun H."/>
            <person name="Yadav J.S."/>
            <person name="Pangilinan J."/>
            <person name="Larsson K.H."/>
            <person name="Matsuura K."/>
            <person name="Barry K."/>
            <person name="Labutti K."/>
            <person name="Kuo R."/>
            <person name="Ohm R.A."/>
            <person name="Bhattacharya S.S."/>
            <person name="Shirouzu T."/>
            <person name="Yoshinaga Y."/>
            <person name="Martin F.M."/>
            <person name="Grigoriev I.V."/>
            <person name="Hibbett D.S."/>
        </authorList>
    </citation>
    <scope>NUCLEOTIDE SEQUENCE [LARGE SCALE GENOMIC DNA]</scope>
    <source>
        <strain evidence="3 4">93-53</strain>
    </source>
</reference>
<dbReference type="STRING" id="1314785.A0A165EHC1"/>
<feature type="compositionally biased region" description="Pro residues" evidence="1">
    <location>
        <begin position="33"/>
        <end position="42"/>
    </location>
</feature>
<dbReference type="GeneID" id="63831430"/>
<dbReference type="Pfam" id="PF20415">
    <property type="entry name" value="DUF6699"/>
    <property type="match status" value="1"/>
</dbReference>
<proteinExistence type="predicted"/>
<feature type="compositionally biased region" description="Low complexity" evidence="1">
    <location>
        <begin position="8"/>
        <end position="18"/>
    </location>
</feature>
<dbReference type="Proteomes" id="UP000076871">
    <property type="component" value="Unassembled WGS sequence"/>
</dbReference>
<evidence type="ECO:0000259" key="2">
    <source>
        <dbReference type="Pfam" id="PF20415"/>
    </source>
</evidence>
<evidence type="ECO:0000256" key="1">
    <source>
        <dbReference type="SAM" id="MobiDB-lite"/>
    </source>
</evidence>
<protein>
    <recommendedName>
        <fullName evidence="2">DUF6699 domain-containing protein</fullName>
    </recommendedName>
</protein>
<dbReference type="EMBL" id="KV427621">
    <property type="protein sequence ID" value="KZT07054.1"/>
    <property type="molecule type" value="Genomic_DNA"/>
</dbReference>